<dbReference type="AlphaFoldDB" id="A0A8S4SBR7"/>
<comment type="caution">
    <text evidence="2">The sequence shown here is derived from an EMBL/GenBank/DDBJ whole genome shotgun (WGS) entry which is preliminary data.</text>
</comment>
<reference evidence="2" key="1">
    <citation type="submission" date="2022-03" db="EMBL/GenBank/DDBJ databases">
        <authorList>
            <person name="Lindestad O."/>
        </authorList>
    </citation>
    <scope>NUCLEOTIDE SEQUENCE</scope>
</reference>
<dbReference type="Proteomes" id="UP000838756">
    <property type="component" value="Unassembled WGS sequence"/>
</dbReference>
<sequence>MVGRMSVWPGWPVDPRRSAGPAPHRPPRGAISSTRAPGSARPGDRLTPGCSTPSHQPTNRRTCLRRPARLPAAPLITIPH</sequence>
<dbReference type="OrthoDB" id="6927328at2759"/>
<name>A0A8S4SBR7_9NEOP</name>
<proteinExistence type="predicted"/>
<evidence type="ECO:0000256" key="1">
    <source>
        <dbReference type="SAM" id="MobiDB-lite"/>
    </source>
</evidence>
<feature type="compositionally biased region" description="Low complexity" evidence="1">
    <location>
        <begin position="69"/>
        <end position="80"/>
    </location>
</feature>
<organism evidence="2 3">
    <name type="scientific">Pararge aegeria aegeria</name>
    <dbReference type="NCBI Taxonomy" id="348720"/>
    <lineage>
        <taxon>Eukaryota</taxon>
        <taxon>Metazoa</taxon>
        <taxon>Ecdysozoa</taxon>
        <taxon>Arthropoda</taxon>
        <taxon>Hexapoda</taxon>
        <taxon>Insecta</taxon>
        <taxon>Pterygota</taxon>
        <taxon>Neoptera</taxon>
        <taxon>Endopterygota</taxon>
        <taxon>Lepidoptera</taxon>
        <taxon>Glossata</taxon>
        <taxon>Ditrysia</taxon>
        <taxon>Papilionoidea</taxon>
        <taxon>Nymphalidae</taxon>
        <taxon>Satyrinae</taxon>
        <taxon>Satyrini</taxon>
        <taxon>Parargina</taxon>
        <taxon>Pararge</taxon>
    </lineage>
</organism>
<evidence type="ECO:0000313" key="3">
    <source>
        <dbReference type="Proteomes" id="UP000838756"/>
    </source>
</evidence>
<keyword evidence="3" id="KW-1185">Reference proteome</keyword>
<feature type="compositionally biased region" description="Polar residues" evidence="1">
    <location>
        <begin position="49"/>
        <end position="61"/>
    </location>
</feature>
<evidence type="ECO:0000313" key="2">
    <source>
        <dbReference type="EMBL" id="CAH2257778.1"/>
    </source>
</evidence>
<accession>A0A8S4SBR7</accession>
<gene>
    <name evidence="2" type="primary">jg8951</name>
    <name evidence="2" type="ORF">PAEG_LOCUS23218</name>
</gene>
<protein>
    <submittedName>
        <fullName evidence="2">Jg8951 protein</fullName>
    </submittedName>
</protein>
<feature type="region of interest" description="Disordered" evidence="1">
    <location>
        <begin position="1"/>
        <end position="80"/>
    </location>
</feature>
<dbReference type="EMBL" id="CAKXAJ010026130">
    <property type="protein sequence ID" value="CAH2257778.1"/>
    <property type="molecule type" value="Genomic_DNA"/>
</dbReference>